<keyword evidence="12" id="KW-1185">Reference proteome</keyword>
<dbReference type="GO" id="GO:0005874">
    <property type="term" value="C:microtubule"/>
    <property type="evidence" value="ECO:0007669"/>
    <property type="project" value="UniProtKB-KW"/>
</dbReference>
<dbReference type="PANTHER" id="PTHR31570">
    <property type="entry name" value="HAUS AUGMIN-LIKE COMPLEX SUBUNIT 1"/>
    <property type="match status" value="1"/>
</dbReference>
<dbReference type="AlphaFoldDB" id="A0A8C4R7G2"/>
<dbReference type="OMA" id="NERMRAN"/>
<evidence type="ECO:0000256" key="3">
    <source>
        <dbReference type="ARBA" id="ARBA00022490"/>
    </source>
</evidence>
<sequence length="109" mass="12702">MKLHKGQLEKEQKQTEFLNCKTSNYKEQITAAKEQLTSRNMDPSLFHESLLTLLQELSKLTKDIVPLKAKLQSFQDIPPNLMLARVKVEEARRELEALEKEVEMDFSQL</sequence>
<keyword evidence="7 10" id="KW-0175">Coiled coil</keyword>
<dbReference type="GO" id="GO:0070652">
    <property type="term" value="C:HAUS complex"/>
    <property type="evidence" value="ECO:0007669"/>
    <property type="project" value="InterPro"/>
</dbReference>
<name>A0A8C4R7G2_EPTBU</name>
<keyword evidence="6" id="KW-0498">Mitosis</keyword>
<evidence type="ECO:0000256" key="9">
    <source>
        <dbReference type="ARBA" id="ARBA00023306"/>
    </source>
</evidence>
<keyword evidence="8" id="KW-0206">Cytoskeleton</keyword>
<keyword evidence="3" id="KW-0963">Cytoplasm</keyword>
<keyword evidence="4" id="KW-0132">Cell division</keyword>
<evidence type="ECO:0000256" key="4">
    <source>
        <dbReference type="ARBA" id="ARBA00022618"/>
    </source>
</evidence>
<dbReference type="GO" id="GO:0005829">
    <property type="term" value="C:cytosol"/>
    <property type="evidence" value="ECO:0007669"/>
    <property type="project" value="TreeGrafter"/>
</dbReference>
<evidence type="ECO:0008006" key="13">
    <source>
        <dbReference type="Google" id="ProtNLM"/>
    </source>
</evidence>
<keyword evidence="9" id="KW-0131">Cell cycle</keyword>
<evidence type="ECO:0000256" key="7">
    <source>
        <dbReference type="ARBA" id="ARBA00023054"/>
    </source>
</evidence>
<evidence type="ECO:0000256" key="6">
    <source>
        <dbReference type="ARBA" id="ARBA00022776"/>
    </source>
</evidence>
<dbReference type="Ensembl" id="ENSEBUT00000026617.1">
    <property type="protein sequence ID" value="ENSEBUP00000026041.1"/>
    <property type="gene ID" value="ENSEBUG00000016046.1"/>
</dbReference>
<evidence type="ECO:0000313" key="12">
    <source>
        <dbReference type="Proteomes" id="UP000694388"/>
    </source>
</evidence>
<reference evidence="11" key="1">
    <citation type="submission" date="2025-08" db="UniProtKB">
        <authorList>
            <consortium name="Ensembl"/>
        </authorList>
    </citation>
    <scope>IDENTIFICATION</scope>
</reference>
<feature type="coiled-coil region" evidence="10">
    <location>
        <begin position="81"/>
        <end position="108"/>
    </location>
</feature>
<dbReference type="GO" id="GO:0051301">
    <property type="term" value="P:cell division"/>
    <property type="evidence" value="ECO:0007669"/>
    <property type="project" value="UniProtKB-KW"/>
</dbReference>
<dbReference type="Proteomes" id="UP000694388">
    <property type="component" value="Unplaced"/>
</dbReference>
<protein>
    <recommendedName>
        <fullName evidence="13">HAUS augmin-like complex subunit 1</fullName>
    </recommendedName>
</protein>
<proteinExistence type="inferred from homology"/>
<evidence type="ECO:0000256" key="10">
    <source>
        <dbReference type="SAM" id="Coils"/>
    </source>
</evidence>
<organism evidence="11 12">
    <name type="scientific">Eptatretus burgeri</name>
    <name type="common">Inshore hagfish</name>
    <dbReference type="NCBI Taxonomy" id="7764"/>
    <lineage>
        <taxon>Eukaryota</taxon>
        <taxon>Metazoa</taxon>
        <taxon>Chordata</taxon>
        <taxon>Craniata</taxon>
        <taxon>Vertebrata</taxon>
        <taxon>Cyclostomata</taxon>
        <taxon>Myxini</taxon>
        <taxon>Myxiniformes</taxon>
        <taxon>Myxinidae</taxon>
        <taxon>Eptatretinae</taxon>
        <taxon>Eptatretus</taxon>
    </lineage>
</organism>
<dbReference type="GO" id="GO:0051225">
    <property type="term" value="P:spindle assembly"/>
    <property type="evidence" value="ECO:0007669"/>
    <property type="project" value="InterPro"/>
</dbReference>
<evidence type="ECO:0000313" key="11">
    <source>
        <dbReference type="Ensembl" id="ENSEBUP00000026041.1"/>
    </source>
</evidence>
<reference evidence="11" key="2">
    <citation type="submission" date="2025-09" db="UniProtKB">
        <authorList>
            <consortium name="Ensembl"/>
        </authorList>
    </citation>
    <scope>IDENTIFICATION</scope>
</reference>
<dbReference type="InterPro" id="IPR026243">
    <property type="entry name" value="HAUS1"/>
</dbReference>
<evidence type="ECO:0000256" key="8">
    <source>
        <dbReference type="ARBA" id="ARBA00023212"/>
    </source>
</evidence>
<keyword evidence="5" id="KW-0493">Microtubule</keyword>
<comment type="subcellular location">
    <subcellularLocation>
        <location evidence="1">Cytoplasm</location>
        <location evidence="1">Cytoskeleton</location>
        <location evidence="1">Spindle</location>
    </subcellularLocation>
</comment>
<evidence type="ECO:0000256" key="5">
    <source>
        <dbReference type="ARBA" id="ARBA00022701"/>
    </source>
</evidence>
<comment type="similarity">
    <text evidence="2">Belongs to the HAUS1 family.</text>
</comment>
<evidence type="ECO:0000256" key="2">
    <source>
        <dbReference type="ARBA" id="ARBA00005479"/>
    </source>
</evidence>
<accession>A0A8C4R7G2</accession>
<dbReference type="Pfam" id="PF25762">
    <property type="entry name" value="HAUS1"/>
    <property type="match status" value="1"/>
</dbReference>
<dbReference type="GO" id="GO:0005819">
    <property type="term" value="C:spindle"/>
    <property type="evidence" value="ECO:0007669"/>
    <property type="project" value="UniProtKB-SubCell"/>
</dbReference>
<dbReference type="PANTHER" id="PTHR31570:SF1">
    <property type="entry name" value="HAUS AUGMIN-LIKE COMPLEX SUBUNIT 1"/>
    <property type="match status" value="1"/>
</dbReference>
<evidence type="ECO:0000256" key="1">
    <source>
        <dbReference type="ARBA" id="ARBA00004186"/>
    </source>
</evidence>